<evidence type="ECO:0000256" key="5">
    <source>
        <dbReference type="ARBA" id="ARBA00023088"/>
    </source>
</evidence>
<evidence type="ECO:0000256" key="7">
    <source>
        <dbReference type="SAM" id="Phobius"/>
    </source>
</evidence>
<evidence type="ECO:0000256" key="1">
    <source>
        <dbReference type="ARBA" id="ARBA00004168"/>
    </source>
</evidence>
<feature type="domain" description="SDR-like Ig" evidence="10">
    <location>
        <begin position="54"/>
        <end position="140"/>
    </location>
</feature>
<dbReference type="Pfam" id="PF00746">
    <property type="entry name" value="Gram_pos_anchor"/>
    <property type="match status" value="1"/>
</dbReference>
<accession>A0ABN4JA84</accession>
<keyword evidence="7" id="KW-0472">Membrane</keyword>
<dbReference type="EMBL" id="CP013614">
    <property type="protein sequence ID" value="ALS01697.1"/>
    <property type="molecule type" value="Genomic_DNA"/>
</dbReference>
<reference evidence="11 12" key="1">
    <citation type="submission" date="2015-12" db="EMBL/GenBank/DDBJ databases">
        <authorList>
            <person name="Lauer A."/>
            <person name="Humrighouse B."/>
            <person name="Loparev V."/>
            <person name="Shewmaker P.L."/>
            <person name="Whitney A.M."/>
            <person name="McLaughlin R.W."/>
        </authorList>
    </citation>
    <scope>NUCLEOTIDE SEQUENCE [LARGE SCALE GENOMIC DNA]</scope>
    <source>
        <strain evidence="11 12">LMG 23085</strain>
    </source>
</reference>
<dbReference type="NCBIfam" id="TIGR01167">
    <property type="entry name" value="LPXTG_anchor"/>
    <property type="match status" value="1"/>
</dbReference>
<evidence type="ECO:0000259" key="8">
    <source>
        <dbReference type="Pfam" id="PF00746"/>
    </source>
</evidence>
<keyword evidence="3" id="KW-0964">Secreted</keyword>
<evidence type="ECO:0000256" key="3">
    <source>
        <dbReference type="ARBA" id="ARBA00022525"/>
    </source>
</evidence>
<protein>
    <recommendedName>
        <fullName evidence="13">Gram-positive cocci surface proteins LPxTG domain-containing protein</fullName>
    </recommendedName>
</protein>
<evidence type="ECO:0000256" key="4">
    <source>
        <dbReference type="ARBA" id="ARBA00022729"/>
    </source>
</evidence>
<feature type="compositionally biased region" description="Low complexity" evidence="6">
    <location>
        <begin position="320"/>
        <end position="369"/>
    </location>
</feature>
<dbReference type="Gene3D" id="2.60.40.1280">
    <property type="match status" value="1"/>
</dbReference>
<evidence type="ECO:0000313" key="12">
    <source>
        <dbReference type="Proteomes" id="UP000065511"/>
    </source>
</evidence>
<name>A0ABN4JA84_9ENTE</name>
<proteinExistence type="predicted"/>
<keyword evidence="12" id="KW-1185">Reference proteome</keyword>
<evidence type="ECO:0000259" key="9">
    <source>
        <dbReference type="Pfam" id="PF05737"/>
    </source>
</evidence>
<evidence type="ECO:0008006" key="13">
    <source>
        <dbReference type="Google" id="ProtNLM"/>
    </source>
</evidence>
<keyword evidence="7" id="KW-0812">Transmembrane</keyword>
<keyword evidence="2" id="KW-0134">Cell wall</keyword>
<evidence type="ECO:0000256" key="2">
    <source>
        <dbReference type="ARBA" id="ARBA00022512"/>
    </source>
</evidence>
<dbReference type="RefSeq" id="WP_071878001.1">
    <property type="nucleotide sequence ID" value="NZ_JXLC01000014.1"/>
</dbReference>
<gene>
    <name evidence="11" type="ORF">ATZ33_10035</name>
</gene>
<feature type="domain" description="Collagen binding" evidence="9">
    <location>
        <begin position="153"/>
        <end position="267"/>
    </location>
</feature>
<dbReference type="InterPro" id="IPR019931">
    <property type="entry name" value="LPXTG_anchor"/>
</dbReference>
<evidence type="ECO:0000313" key="11">
    <source>
        <dbReference type="EMBL" id="ALS01697.1"/>
    </source>
</evidence>
<dbReference type="Proteomes" id="UP000065511">
    <property type="component" value="Chromosome"/>
</dbReference>
<feature type="domain" description="Gram-positive cocci surface proteins LPxTG" evidence="8">
    <location>
        <begin position="379"/>
        <end position="418"/>
    </location>
</feature>
<dbReference type="InterPro" id="IPR008966">
    <property type="entry name" value="Adhesion_dom_sf"/>
</dbReference>
<comment type="subcellular location">
    <subcellularLocation>
        <location evidence="1">Secreted</location>
        <location evidence="1">Cell wall</location>
        <topology evidence="1">Peptidoglycan-anchor</topology>
    </subcellularLocation>
</comment>
<dbReference type="SUPFAM" id="SSF49401">
    <property type="entry name" value="Bacterial adhesins"/>
    <property type="match status" value="2"/>
</dbReference>
<feature type="compositionally biased region" description="Low complexity" evidence="6">
    <location>
        <begin position="293"/>
        <end position="309"/>
    </location>
</feature>
<dbReference type="InterPro" id="IPR041171">
    <property type="entry name" value="SDR_Ig"/>
</dbReference>
<keyword evidence="5" id="KW-0572">Peptidoglycan-anchor</keyword>
<dbReference type="Pfam" id="PF05737">
    <property type="entry name" value="Collagen_bind"/>
    <property type="match status" value="1"/>
</dbReference>
<sequence length="421" mass="45680">MKKKGFVLSTIFCLIISILFPSYSYANMDFGDIYVSGPTIFKGDSIIDENTEIDYHQNVSLAYTYNIPNNISITAGDTMDLRIPENTLIASSFSYDIVADDGTLIMTISGDALSNTATATFGPYYELHKANRQGEILFYARGSTMMENEEWVMNKVGWNSFDNTSAVWNIIINPDSKYITNVILTDILGEMQELNSGFLIQAELGTYDKKTQYFQALEPIDPSKISSTDVGFVIDLGTLNNAVSLTYVSNKLSDKNLPYRNKAILQADGDGDPVVIEAETPGIGGGGSGSGDPGESTSETIDTSSGESSTTEKDSEETTSETIDTSSTESSSEEIATTSDTTTESIEESIASSTNESNTSSQESISSSDSVIVAELEEKSSNKLPKTGYLKSMIALTGYGLIFISIALFLIKKKNQDNNKR</sequence>
<dbReference type="InterPro" id="IPR011252">
    <property type="entry name" value="Fibrogen-bd_dom1"/>
</dbReference>
<dbReference type="InterPro" id="IPR008456">
    <property type="entry name" value="Collagen-bd_dom"/>
</dbReference>
<dbReference type="Pfam" id="PF17961">
    <property type="entry name" value="Big_8"/>
    <property type="match status" value="1"/>
</dbReference>
<evidence type="ECO:0000256" key="6">
    <source>
        <dbReference type="SAM" id="MobiDB-lite"/>
    </source>
</evidence>
<evidence type="ECO:0000259" key="10">
    <source>
        <dbReference type="Pfam" id="PF17961"/>
    </source>
</evidence>
<keyword evidence="4" id="KW-0732">Signal</keyword>
<feature type="transmembrane region" description="Helical" evidence="7">
    <location>
        <begin position="389"/>
        <end position="411"/>
    </location>
</feature>
<organism evidence="11 12">
    <name type="scientific">Enterococcus silesiacus</name>
    <dbReference type="NCBI Taxonomy" id="332949"/>
    <lineage>
        <taxon>Bacteria</taxon>
        <taxon>Bacillati</taxon>
        <taxon>Bacillota</taxon>
        <taxon>Bacilli</taxon>
        <taxon>Lactobacillales</taxon>
        <taxon>Enterococcaceae</taxon>
        <taxon>Enterococcus</taxon>
    </lineage>
</organism>
<keyword evidence="7" id="KW-1133">Transmembrane helix</keyword>
<feature type="region of interest" description="Disordered" evidence="6">
    <location>
        <begin position="270"/>
        <end position="369"/>
    </location>
</feature>
<feature type="compositionally biased region" description="Gly residues" evidence="6">
    <location>
        <begin position="282"/>
        <end position="292"/>
    </location>
</feature>